<evidence type="ECO:0000313" key="5">
    <source>
        <dbReference type="Proteomes" id="UP001432209"/>
    </source>
</evidence>
<evidence type="ECO:0000256" key="2">
    <source>
        <dbReference type="SAM" id="Phobius"/>
    </source>
</evidence>
<protein>
    <recommendedName>
        <fullName evidence="3">DUF8175 domain-containing protein</fullName>
    </recommendedName>
</protein>
<keyword evidence="2" id="KW-0812">Transmembrane</keyword>
<evidence type="ECO:0000256" key="1">
    <source>
        <dbReference type="SAM" id="MobiDB-lite"/>
    </source>
</evidence>
<sequence>MPDPGTPTAADEPRSPWLRTGFVLAAAFVGFVAVIAGAVVFTSDASGQDDGSAASRPPVDRAAADPSSPPGGDGACAELADTRQDIPAAAPKGVTWALFGAVAVPASKEAGPAVTGDDVARCYARTPVGALLATSQISVRYLAADDWRKVTELQTVGAGRDAYITGRTKAEKEASTDRDGGAHGQIAGFRFVTYDKSTAVIETVWRFPDGRMQSATTTVLWRDGDWRLEYPAAPAAPTPVGSLAGYTTWGGV</sequence>
<dbReference type="EMBL" id="CP109495">
    <property type="protein sequence ID" value="WUX53567.1"/>
    <property type="molecule type" value="Genomic_DNA"/>
</dbReference>
<dbReference type="InterPro" id="IPR058488">
    <property type="entry name" value="DUF8175"/>
</dbReference>
<name>A0ABZ2A9Q5_STRNV</name>
<accession>A0ABZ2A9Q5</accession>
<feature type="transmembrane region" description="Helical" evidence="2">
    <location>
        <begin position="20"/>
        <end position="41"/>
    </location>
</feature>
<keyword evidence="2" id="KW-1133">Transmembrane helix</keyword>
<proteinExistence type="predicted"/>
<dbReference type="Pfam" id="PF26526">
    <property type="entry name" value="DUF8175"/>
    <property type="match status" value="1"/>
</dbReference>
<evidence type="ECO:0000313" key="4">
    <source>
        <dbReference type="EMBL" id="WUX53567.1"/>
    </source>
</evidence>
<gene>
    <name evidence="4" type="ORF">OG442_19540</name>
</gene>
<feature type="region of interest" description="Disordered" evidence="1">
    <location>
        <begin position="45"/>
        <end position="74"/>
    </location>
</feature>
<dbReference type="GeneID" id="91343504"/>
<organism evidence="4 5">
    <name type="scientific">Streptomyces niveus</name>
    <name type="common">Streptomyces spheroides</name>
    <dbReference type="NCBI Taxonomy" id="193462"/>
    <lineage>
        <taxon>Bacteria</taxon>
        <taxon>Bacillati</taxon>
        <taxon>Actinomycetota</taxon>
        <taxon>Actinomycetes</taxon>
        <taxon>Kitasatosporales</taxon>
        <taxon>Streptomycetaceae</taxon>
        <taxon>Streptomyces</taxon>
    </lineage>
</organism>
<keyword evidence="2" id="KW-0472">Membrane</keyword>
<reference evidence="4" key="1">
    <citation type="submission" date="2022-10" db="EMBL/GenBank/DDBJ databases">
        <title>The complete genomes of actinobacterial strains from the NBC collection.</title>
        <authorList>
            <person name="Joergensen T.S."/>
            <person name="Alvarez Arevalo M."/>
            <person name="Sterndorff E.B."/>
            <person name="Faurdal D."/>
            <person name="Vuksanovic O."/>
            <person name="Mourched A.-S."/>
            <person name="Charusanti P."/>
            <person name="Shaw S."/>
            <person name="Blin K."/>
            <person name="Weber T."/>
        </authorList>
    </citation>
    <scope>NUCLEOTIDE SEQUENCE</scope>
    <source>
        <strain evidence="4">NBC_01432</strain>
    </source>
</reference>
<keyword evidence="5" id="KW-1185">Reference proteome</keyword>
<evidence type="ECO:0000259" key="3">
    <source>
        <dbReference type="Pfam" id="PF26526"/>
    </source>
</evidence>
<dbReference type="Proteomes" id="UP001432209">
    <property type="component" value="Chromosome"/>
</dbReference>
<feature type="domain" description="DUF8175" evidence="3">
    <location>
        <begin position="62"/>
        <end position="248"/>
    </location>
</feature>
<dbReference type="RefSeq" id="WP_329077175.1">
    <property type="nucleotide sequence ID" value="NZ_CP108849.2"/>
</dbReference>